<dbReference type="AlphaFoldDB" id="A0A9D2BZN6"/>
<dbReference type="Gene3D" id="1.20.120.1810">
    <property type="match status" value="1"/>
</dbReference>
<keyword evidence="5" id="KW-0238">DNA-binding</keyword>
<keyword evidence="6" id="KW-0804">Transcription</keyword>
<dbReference type="Pfam" id="PF13443">
    <property type="entry name" value="HTH_26"/>
    <property type="match status" value="1"/>
</dbReference>
<reference evidence="8" key="2">
    <citation type="submission" date="2021-04" db="EMBL/GenBank/DDBJ databases">
        <authorList>
            <person name="Gilroy R."/>
        </authorList>
    </citation>
    <scope>NUCLEOTIDE SEQUENCE</scope>
    <source>
        <strain evidence="8">ChiBcec16_6824</strain>
    </source>
</reference>
<dbReference type="GO" id="GO:0016987">
    <property type="term" value="F:sigma factor activity"/>
    <property type="evidence" value="ECO:0007669"/>
    <property type="project" value="UniProtKB-KW"/>
</dbReference>
<name>A0A9D2BZN6_9FIRM</name>
<dbReference type="PROSITE" id="PS00715">
    <property type="entry name" value="SIGMA70_1"/>
    <property type="match status" value="1"/>
</dbReference>
<dbReference type="InterPro" id="IPR010982">
    <property type="entry name" value="Lambda_DNA-bd_dom_sf"/>
</dbReference>
<proteinExistence type="inferred from homology"/>
<dbReference type="GO" id="GO:0006352">
    <property type="term" value="P:DNA-templated transcription initiation"/>
    <property type="evidence" value="ECO:0007669"/>
    <property type="project" value="InterPro"/>
</dbReference>
<dbReference type="EMBL" id="DXDX01000168">
    <property type="protein sequence ID" value="HIY22038.1"/>
    <property type="molecule type" value="Genomic_DNA"/>
</dbReference>
<comment type="similarity">
    <text evidence="1">Belongs to the sigma-70 factor family.</text>
</comment>
<evidence type="ECO:0000256" key="3">
    <source>
        <dbReference type="ARBA" id="ARBA00023015"/>
    </source>
</evidence>
<evidence type="ECO:0000256" key="6">
    <source>
        <dbReference type="ARBA" id="ARBA00023163"/>
    </source>
</evidence>
<organism evidence="8 9">
    <name type="scientific">Candidatus Flavonifractor merdigallinarum</name>
    <dbReference type="NCBI Taxonomy" id="2838589"/>
    <lineage>
        <taxon>Bacteria</taxon>
        <taxon>Bacillati</taxon>
        <taxon>Bacillota</taxon>
        <taxon>Clostridia</taxon>
        <taxon>Eubacteriales</taxon>
        <taxon>Oscillospiraceae</taxon>
        <taxon>Flavonifractor</taxon>
    </lineage>
</organism>
<dbReference type="SUPFAM" id="SSF47413">
    <property type="entry name" value="lambda repressor-like DNA-binding domains"/>
    <property type="match status" value="1"/>
</dbReference>
<evidence type="ECO:0000256" key="5">
    <source>
        <dbReference type="ARBA" id="ARBA00023125"/>
    </source>
</evidence>
<keyword evidence="4" id="KW-0731">Sigma factor</keyword>
<gene>
    <name evidence="8" type="ORF">H9841_09085</name>
</gene>
<dbReference type="InterPro" id="IPR036388">
    <property type="entry name" value="WH-like_DNA-bd_sf"/>
</dbReference>
<dbReference type="Pfam" id="PF04545">
    <property type="entry name" value="Sigma70_r4"/>
    <property type="match status" value="1"/>
</dbReference>
<dbReference type="InterPro" id="IPR000943">
    <property type="entry name" value="RNA_pol_sigma70"/>
</dbReference>
<evidence type="ECO:0000256" key="4">
    <source>
        <dbReference type="ARBA" id="ARBA00023082"/>
    </source>
</evidence>
<comment type="caution">
    <text evidence="8">The sequence shown here is derived from an EMBL/GenBank/DDBJ whole genome shotgun (WGS) entry which is preliminary data.</text>
</comment>
<dbReference type="InterPro" id="IPR001387">
    <property type="entry name" value="Cro/C1-type_HTH"/>
</dbReference>
<dbReference type="PANTHER" id="PTHR30376:SF3">
    <property type="entry name" value="RNA POLYMERASE SIGMA FACTOR RPOH"/>
    <property type="match status" value="1"/>
</dbReference>
<dbReference type="PROSITE" id="PS50943">
    <property type="entry name" value="HTH_CROC1"/>
    <property type="match status" value="1"/>
</dbReference>
<dbReference type="SUPFAM" id="SSF88946">
    <property type="entry name" value="Sigma2 domain of RNA polymerase sigma factors"/>
    <property type="match status" value="1"/>
</dbReference>
<dbReference type="GO" id="GO:0030435">
    <property type="term" value="P:sporulation resulting in formation of a cellular spore"/>
    <property type="evidence" value="ECO:0007669"/>
    <property type="project" value="UniProtKB-KW"/>
</dbReference>
<dbReference type="InterPro" id="IPR007627">
    <property type="entry name" value="RNA_pol_sigma70_r2"/>
</dbReference>
<protein>
    <submittedName>
        <fullName evidence="8">Sigma-70 family RNA polymerase sigma factor</fullName>
    </submittedName>
</protein>
<dbReference type="InterPro" id="IPR013325">
    <property type="entry name" value="RNA_pol_sigma_r2"/>
</dbReference>
<evidence type="ECO:0000259" key="7">
    <source>
        <dbReference type="PROSITE" id="PS50943"/>
    </source>
</evidence>
<dbReference type="InterPro" id="IPR013324">
    <property type="entry name" value="RNA_pol_sigma_r3/r4-like"/>
</dbReference>
<dbReference type="SUPFAM" id="SSF88659">
    <property type="entry name" value="Sigma3 and sigma4 domains of RNA polymerase sigma factors"/>
    <property type="match status" value="1"/>
</dbReference>
<dbReference type="InterPro" id="IPR050813">
    <property type="entry name" value="Sigma-70_Factor"/>
</dbReference>
<dbReference type="SMART" id="SM00530">
    <property type="entry name" value="HTH_XRE"/>
    <property type="match status" value="1"/>
</dbReference>
<dbReference type="InterPro" id="IPR014284">
    <property type="entry name" value="RNA_pol_sigma-70_dom"/>
</dbReference>
<dbReference type="InterPro" id="IPR007630">
    <property type="entry name" value="RNA_pol_sigma70_r4"/>
</dbReference>
<dbReference type="CDD" id="cd06171">
    <property type="entry name" value="Sigma70_r4"/>
    <property type="match status" value="1"/>
</dbReference>
<feature type="domain" description="HTH cro/C1-type" evidence="7">
    <location>
        <begin position="284"/>
        <end position="337"/>
    </location>
</feature>
<keyword evidence="3" id="KW-0805">Transcription regulation</keyword>
<dbReference type="GO" id="GO:0003677">
    <property type="term" value="F:DNA binding"/>
    <property type="evidence" value="ECO:0007669"/>
    <property type="project" value="UniProtKB-KW"/>
</dbReference>
<dbReference type="PRINTS" id="PR00046">
    <property type="entry name" value="SIGMA70FCT"/>
</dbReference>
<evidence type="ECO:0000256" key="2">
    <source>
        <dbReference type="ARBA" id="ARBA00022969"/>
    </source>
</evidence>
<evidence type="ECO:0000313" key="9">
    <source>
        <dbReference type="Proteomes" id="UP000823868"/>
    </source>
</evidence>
<reference evidence="8" key="1">
    <citation type="journal article" date="2021" name="PeerJ">
        <title>Extensive microbial diversity within the chicken gut microbiome revealed by metagenomics and culture.</title>
        <authorList>
            <person name="Gilroy R."/>
            <person name="Ravi A."/>
            <person name="Getino M."/>
            <person name="Pursley I."/>
            <person name="Horton D.L."/>
            <person name="Alikhan N.F."/>
            <person name="Baker D."/>
            <person name="Gharbi K."/>
            <person name="Hall N."/>
            <person name="Watson M."/>
            <person name="Adriaenssens E.M."/>
            <person name="Foster-Nyarko E."/>
            <person name="Jarju S."/>
            <person name="Secka A."/>
            <person name="Antonio M."/>
            <person name="Oren A."/>
            <person name="Chaudhuri R.R."/>
            <person name="La Ragione R."/>
            <person name="Hildebrand F."/>
            <person name="Pallen M.J."/>
        </authorList>
    </citation>
    <scope>NUCLEOTIDE SEQUENCE</scope>
    <source>
        <strain evidence="8">ChiBcec16_6824</strain>
    </source>
</reference>
<dbReference type="Gene3D" id="1.10.260.40">
    <property type="entry name" value="lambda repressor-like DNA-binding domains"/>
    <property type="match status" value="1"/>
</dbReference>
<dbReference type="Pfam" id="PF04542">
    <property type="entry name" value="Sigma70_r2"/>
    <property type="match status" value="1"/>
</dbReference>
<dbReference type="NCBIfam" id="TIGR02937">
    <property type="entry name" value="sigma70-ECF"/>
    <property type="match status" value="1"/>
</dbReference>
<accession>A0A9D2BZN6</accession>
<dbReference type="Gene3D" id="1.10.10.10">
    <property type="entry name" value="Winged helix-like DNA-binding domain superfamily/Winged helix DNA-binding domain"/>
    <property type="match status" value="1"/>
</dbReference>
<dbReference type="Proteomes" id="UP000823868">
    <property type="component" value="Unassembled WGS sequence"/>
</dbReference>
<dbReference type="CDD" id="cd00093">
    <property type="entry name" value="HTH_XRE"/>
    <property type="match status" value="1"/>
</dbReference>
<sequence length="351" mass="39569">MLPVWMLLMLNGLFVTLRLTGGEGSFPKPLKAEEEQACLEAMAAGDPEARDKLIEHNLRLVAHIVKKYYTPNGDQDDLISIGTIGLIKGITTFKCDKKVRLATYASRCIENEILMYFRSQRKLQGEVSLSDSLDGEGEGSSLSILDTIRVDDTMLEDLDTRDSCARVRQCVGKCLDEREAMVIDLRYGLSCERPLTQREIAAQCGISRSYVSRRAYGKRRKMRKAGQLYKELPRCPPPVPYRYGCPSGCLLRNSVYACAKKKIRSYRGERGMAVKQAVVHRFLEICNQRQIKPNELANLAGVTPSTVYSMLDEKRKDISIVTIKKLCDGLDMTLGEFFSTPEFDALEQELQ</sequence>
<evidence type="ECO:0000256" key="1">
    <source>
        <dbReference type="ARBA" id="ARBA00007788"/>
    </source>
</evidence>
<keyword evidence="2" id="KW-0749">Sporulation</keyword>
<evidence type="ECO:0000313" key="8">
    <source>
        <dbReference type="EMBL" id="HIY22038.1"/>
    </source>
</evidence>
<dbReference type="PANTHER" id="PTHR30376">
    <property type="entry name" value="SIGMA FACTOR RPOH HEAT SHOCK RELATED"/>
    <property type="match status" value="1"/>
</dbReference>